<reference evidence="1 2" key="1">
    <citation type="submission" date="2018-04" db="EMBL/GenBank/DDBJ databases">
        <title>Genomic Encyclopedia of Type Strains, Phase IV (KMG-IV): sequencing the most valuable type-strain genomes for metagenomic binning, comparative biology and taxonomic classification.</title>
        <authorList>
            <person name="Goeker M."/>
        </authorList>
    </citation>
    <scope>NUCLEOTIDE SEQUENCE [LARGE SCALE GENOMIC DNA]</scope>
    <source>
        <strain evidence="1 2">DSM 28520</strain>
    </source>
</reference>
<dbReference type="AlphaFoldDB" id="A0A2U1FCI5"/>
<protein>
    <submittedName>
        <fullName evidence="1">Uncharacterized protein</fullName>
    </submittedName>
</protein>
<keyword evidence="2" id="KW-1185">Reference proteome</keyword>
<dbReference type="Proteomes" id="UP000245462">
    <property type="component" value="Unassembled WGS sequence"/>
</dbReference>
<proteinExistence type="predicted"/>
<name>A0A2U1FCI5_9PORP</name>
<sequence length="399" mass="45365">MNSKLLSPILLAVGASIEEMVRRALRSSGQKKLQKRVNETSPVTAMKDLSVADDCIQITILNDKRLDLTQYREVLISDKEANEWKALISTLGGEMAKTIMTVSSFNGLVKCDVPLKFLCRIKDNPHSMRGMVLNDGKISKHASFSETGLGSVAPLLVYQCMAAVTSQYYQQIIAERLNVIDSKLDNVIEILTEDDRSKLKVAYSRFVGLSKKNTYDIADKQIVSEFSGYVEIIREKYRGLLLKIEHLNVDYKWSDKKEAEFKIQALQNSRYFEYLTIAMLAEALTFIAFGVSVRIATYLADDEDAKIYAEKMNLDYWNNYVDQFSKIKHDVIKYLELQADSSLLHGKSISALKDEQIKKFNAVETSMVDLQRQFECKTVQYIKAQEDGTLVKYISVTKD</sequence>
<organism evidence="1 2">
    <name type="scientific">Porphyromonas loveana</name>
    <dbReference type="NCBI Taxonomy" id="1884669"/>
    <lineage>
        <taxon>Bacteria</taxon>
        <taxon>Pseudomonadati</taxon>
        <taxon>Bacteroidota</taxon>
        <taxon>Bacteroidia</taxon>
        <taxon>Bacteroidales</taxon>
        <taxon>Porphyromonadaceae</taxon>
        <taxon>Porphyromonas</taxon>
    </lineage>
</organism>
<dbReference type="OrthoDB" id="1452207at2"/>
<dbReference type="GeneID" id="94550859"/>
<comment type="caution">
    <text evidence="1">The sequence shown here is derived from an EMBL/GenBank/DDBJ whole genome shotgun (WGS) entry which is preliminary data.</text>
</comment>
<gene>
    <name evidence="1" type="ORF">C7382_10881</name>
</gene>
<evidence type="ECO:0000313" key="2">
    <source>
        <dbReference type="Proteomes" id="UP000245462"/>
    </source>
</evidence>
<dbReference type="EMBL" id="QEKY01000008">
    <property type="protein sequence ID" value="PVZ09892.1"/>
    <property type="molecule type" value="Genomic_DNA"/>
</dbReference>
<accession>A0A2U1FCI5</accession>
<dbReference type="RefSeq" id="WP_116679387.1">
    <property type="nucleotide sequence ID" value="NZ_QEKY01000008.1"/>
</dbReference>
<evidence type="ECO:0000313" key="1">
    <source>
        <dbReference type="EMBL" id="PVZ09892.1"/>
    </source>
</evidence>